<feature type="domain" description="RDD" evidence="7">
    <location>
        <begin position="2"/>
        <end position="129"/>
    </location>
</feature>
<accession>A0ABU1EGK2</accession>
<comment type="subcellular location">
    <subcellularLocation>
        <location evidence="1">Cell membrane</location>
        <topology evidence="1">Multi-pass membrane protein</topology>
    </subcellularLocation>
</comment>
<keyword evidence="9" id="KW-1185">Reference proteome</keyword>
<name>A0ABU1EGK2_9CLOT</name>
<reference evidence="8 9" key="1">
    <citation type="submission" date="2023-09" db="EMBL/GenBank/DDBJ databases">
        <authorList>
            <person name="Zhai L."/>
        </authorList>
    </citation>
    <scope>NUCLEOTIDE SEQUENCE [LARGE SCALE GENOMIC DNA]</scope>
    <source>
        <strain evidence="8 9">5 N-1</strain>
    </source>
</reference>
<evidence type="ECO:0000256" key="5">
    <source>
        <dbReference type="ARBA" id="ARBA00023136"/>
    </source>
</evidence>
<dbReference type="RefSeq" id="WP_309556326.1">
    <property type="nucleotide sequence ID" value="NZ_JAVJAN010000016.1"/>
</dbReference>
<dbReference type="Pfam" id="PF06271">
    <property type="entry name" value="RDD"/>
    <property type="match status" value="1"/>
</dbReference>
<evidence type="ECO:0000259" key="7">
    <source>
        <dbReference type="Pfam" id="PF06271"/>
    </source>
</evidence>
<dbReference type="EMBL" id="JAVJAN010000016">
    <property type="protein sequence ID" value="MDR5587288.1"/>
    <property type="molecule type" value="Genomic_DNA"/>
</dbReference>
<evidence type="ECO:0000313" key="8">
    <source>
        <dbReference type="EMBL" id="MDR5587288.1"/>
    </source>
</evidence>
<keyword evidence="4 6" id="KW-1133">Transmembrane helix</keyword>
<protein>
    <submittedName>
        <fullName evidence="8">RDD family protein</fullName>
    </submittedName>
</protein>
<evidence type="ECO:0000313" key="9">
    <source>
        <dbReference type="Proteomes" id="UP001256646"/>
    </source>
</evidence>
<dbReference type="InterPro" id="IPR010432">
    <property type="entry name" value="RDD"/>
</dbReference>
<sequence length="139" mass="16577">MYAGFLNRYLAYFIDRLAIFLVYILFWLVWILFDRILNEIGIEQKIKKIILGNLGVIIYLVIPWLYYSFFESSNGKATLGKKALGIIVVDTNNNKISFLRATVRYWSKYISLIIFLLVILWQVLPRRNKLFMILYQLHM</sequence>
<feature type="transmembrane region" description="Helical" evidence="6">
    <location>
        <begin position="17"/>
        <end position="37"/>
    </location>
</feature>
<feature type="transmembrane region" description="Helical" evidence="6">
    <location>
        <begin position="106"/>
        <end position="124"/>
    </location>
</feature>
<keyword evidence="5 6" id="KW-0472">Membrane</keyword>
<gene>
    <name evidence="8" type="ORF">RGC78_07365</name>
</gene>
<organism evidence="8 9">
    <name type="scientific">Clostridium aquiflavi</name>
    <dbReference type="NCBI Taxonomy" id="3073603"/>
    <lineage>
        <taxon>Bacteria</taxon>
        <taxon>Bacillati</taxon>
        <taxon>Bacillota</taxon>
        <taxon>Clostridia</taxon>
        <taxon>Eubacteriales</taxon>
        <taxon>Clostridiaceae</taxon>
        <taxon>Clostridium</taxon>
    </lineage>
</organism>
<evidence type="ECO:0000256" key="1">
    <source>
        <dbReference type="ARBA" id="ARBA00004651"/>
    </source>
</evidence>
<dbReference type="PANTHER" id="PTHR36115">
    <property type="entry name" value="PROLINE-RICH ANTIGEN HOMOLOG-RELATED"/>
    <property type="match status" value="1"/>
</dbReference>
<comment type="caution">
    <text evidence="8">The sequence shown here is derived from an EMBL/GenBank/DDBJ whole genome shotgun (WGS) entry which is preliminary data.</text>
</comment>
<feature type="transmembrane region" description="Helical" evidence="6">
    <location>
        <begin position="49"/>
        <end position="67"/>
    </location>
</feature>
<proteinExistence type="predicted"/>
<dbReference type="Proteomes" id="UP001256646">
    <property type="component" value="Unassembled WGS sequence"/>
</dbReference>
<keyword evidence="3 6" id="KW-0812">Transmembrane</keyword>
<dbReference type="InterPro" id="IPR051791">
    <property type="entry name" value="Pra-immunoreactive"/>
</dbReference>
<evidence type="ECO:0000256" key="6">
    <source>
        <dbReference type="SAM" id="Phobius"/>
    </source>
</evidence>
<evidence type="ECO:0000256" key="2">
    <source>
        <dbReference type="ARBA" id="ARBA00022475"/>
    </source>
</evidence>
<evidence type="ECO:0000256" key="4">
    <source>
        <dbReference type="ARBA" id="ARBA00022989"/>
    </source>
</evidence>
<keyword evidence="2" id="KW-1003">Cell membrane</keyword>
<evidence type="ECO:0000256" key="3">
    <source>
        <dbReference type="ARBA" id="ARBA00022692"/>
    </source>
</evidence>